<evidence type="ECO:0000313" key="1">
    <source>
        <dbReference type="EMBL" id="OWP64264.1"/>
    </source>
</evidence>
<dbReference type="EMBL" id="NIRR01000004">
    <property type="protein sequence ID" value="OWP64264.1"/>
    <property type="molecule type" value="Genomic_DNA"/>
</dbReference>
<proteinExistence type="predicted"/>
<comment type="caution">
    <text evidence="1">The sequence shown here is derived from an EMBL/GenBank/DDBJ whole genome shotgun (WGS) entry which is preliminary data.</text>
</comment>
<protein>
    <submittedName>
        <fullName evidence="1">Uncharacterized protein</fullName>
    </submittedName>
</protein>
<name>A0A246FR65_9BACT</name>
<dbReference type="Proteomes" id="UP000197277">
    <property type="component" value="Unassembled WGS sequence"/>
</dbReference>
<gene>
    <name evidence="1" type="ORF">CDA63_04285</name>
</gene>
<organism evidence="1 2">
    <name type="scientific">Hymenobacter amundsenii</name>
    <dbReference type="NCBI Taxonomy" id="2006685"/>
    <lineage>
        <taxon>Bacteria</taxon>
        <taxon>Pseudomonadati</taxon>
        <taxon>Bacteroidota</taxon>
        <taxon>Cytophagia</taxon>
        <taxon>Cytophagales</taxon>
        <taxon>Hymenobacteraceae</taxon>
        <taxon>Hymenobacter</taxon>
    </lineage>
</organism>
<accession>A0A246FR65</accession>
<dbReference type="AlphaFoldDB" id="A0A246FR65"/>
<sequence length="67" mass="7436">MPFGAIIKVLQVDFGCRKLIYLVINPVVSGRPAAGIAAALRYKIRRGEAHRGHRAALSPFAYFKLLR</sequence>
<evidence type="ECO:0000313" key="2">
    <source>
        <dbReference type="Proteomes" id="UP000197277"/>
    </source>
</evidence>
<keyword evidence="2" id="KW-1185">Reference proteome</keyword>
<reference evidence="1 2" key="1">
    <citation type="submission" date="2017-06" db="EMBL/GenBank/DDBJ databases">
        <title>Hymenobacter amundsenii sp. nov. isolated from regoliths in Antarctica.</title>
        <authorList>
            <person name="Sedlacek I."/>
            <person name="Kralova S."/>
            <person name="Pantucek R."/>
            <person name="Svec P."/>
            <person name="Holochova P."/>
            <person name="Stankova E."/>
            <person name="Vrbovska V."/>
            <person name="Busse H.-J."/>
        </authorList>
    </citation>
    <scope>NUCLEOTIDE SEQUENCE [LARGE SCALE GENOMIC DNA]</scope>
    <source>
        <strain evidence="1 2">CCM 8682</strain>
    </source>
</reference>